<sequence>MEFGSSPGGINRAGAAVPTFLRTPTMIQPHLDMKPFLQFPMESPPPHSMSLFHNFNTMDPVQKAVINHTFGAPLVKTKRPVISCNVCQIRFNSEVEEHKITKHTKHLHPSVQCCPMGACPTGVSCR</sequence>
<dbReference type="EMBL" id="JAHUTJ010025947">
    <property type="protein sequence ID" value="MED6274462.1"/>
    <property type="molecule type" value="Genomic_DNA"/>
</dbReference>
<evidence type="ECO:0000313" key="7">
    <source>
        <dbReference type="EMBL" id="MED6274462.1"/>
    </source>
</evidence>
<proteinExistence type="predicted"/>
<comment type="subcellular location">
    <subcellularLocation>
        <location evidence="1">Nucleus</location>
    </subcellularLocation>
</comment>
<keyword evidence="8" id="KW-1185">Reference proteome</keyword>
<keyword evidence="3" id="KW-0677">Repeat</keyword>
<dbReference type="Proteomes" id="UP001352852">
    <property type="component" value="Unassembled WGS sequence"/>
</dbReference>
<feature type="non-terminal residue" evidence="7">
    <location>
        <position position="126"/>
    </location>
</feature>
<reference evidence="7 8" key="1">
    <citation type="submission" date="2021-06" db="EMBL/GenBank/DDBJ databases">
        <authorList>
            <person name="Palmer J.M."/>
        </authorList>
    </citation>
    <scope>NUCLEOTIDE SEQUENCE [LARGE SCALE GENOMIC DNA]</scope>
    <source>
        <strain evidence="7 8">CL_MEX2019</strain>
        <tissue evidence="7">Muscle</tissue>
    </source>
</reference>
<evidence type="ECO:0000256" key="3">
    <source>
        <dbReference type="ARBA" id="ARBA00022737"/>
    </source>
</evidence>
<evidence type="ECO:0000256" key="5">
    <source>
        <dbReference type="ARBA" id="ARBA00022833"/>
    </source>
</evidence>
<evidence type="ECO:0000256" key="2">
    <source>
        <dbReference type="ARBA" id="ARBA00022723"/>
    </source>
</evidence>
<evidence type="ECO:0000256" key="1">
    <source>
        <dbReference type="ARBA" id="ARBA00004123"/>
    </source>
</evidence>
<comment type="caution">
    <text evidence="7">The sequence shown here is derived from an EMBL/GenBank/DDBJ whole genome shotgun (WGS) entry which is preliminary data.</text>
</comment>
<keyword evidence="6" id="KW-0539">Nucleus</keyword>
<accession>A0ABU7DHP5</accession>
<evidence type="ECO:0000313" key="8">
    <source>
        <dbReference type="Proteomes" id="UP001352852"/>
    </source>
</evidence>
<dbReference type="PANTHER" id="PTHR23067:SF13">
    <property type="entry name" value="ZINC FINGER PROTEIN 385A"/>
    <property type="match status" value="1"/>
</dbReference>
<organism evidence="7 8">
    <name type="scientific">Characodon lateralis</name>
    <dbReference type="NCBI Taxonomy" id="208331"/>
    <lineage>
        <taxon>Eukaryota</taxon>
        <taxon>Metazoa</taxon>
        <taxon>Chordata</taxon>
        <taxon>Craniata</taxon>
        <taxon>Vertebrata</taxon>
        <taxon>Euteleostomi</taxon>
        <taxon>Actinopterygii</taxon>
        <taxon>Neopterygii</taxon>
        <taxon>Teleostei</taxon>
        <taxon>Neoteleostei</taxon>
        <taxon>Acanthomorphata</taxon>
        <taxon>Ovalentaria</taxon>
        <taxon>Atherinomorphae</taxon>
        <taxon>Cyprinodontiformes</taxon>
        <taxon>Goodeidae</taxon>
        <taxon>Characodon</taxon>
    </lineage>
</organism>
<gene>
    <name evidence="7" type="ORF">CHARACLAT_016628</name>
</gene>
<evidence type="ECO:0008006" key="9">
    <source>
        <dbReference type="Google" id="ProtNLM"/>
    </source>
</evidence>
<dbReference type="InterPro" id="IPR051845">
    <property type="entry name" value="Znf385"/>
</dbReference>
<evidence type="ECO:0000256" key="4">
    <source>
        <dbReference type="ARBA" id="ARBA00022771"/>
    </source>
</evidence>
<keyword evidence="4" id="KW-0863">Zinc-finger</keyword>
<keyword evidence="5" id="KW-0862">Zinc</keyword>
<keyword evidence="2" id="KW-0479">Metal-binding</keyword>
<protein>
    <recommendedName>
        <fullName evidence="9">C2H2-type domain-containing protein</fullName>
    </recommendedName>
</protein>
<evidence type="ECO:0000256" key="6">
    <source>
        <dbReference type="ARBA" id="ARBA00023242"/>
    </source>
</evidence>
<name>A0ABU7DHP5_9TELE</name>
<dbReference type="PANTHER" id="PTHR23067">
    <property type="entry name" value="DOUBLE-STRANDED RNA-BINDING ZINC FINGER PROTEIN"/>
    <property type="match status" value="1"/>
</dbReference>